<accession>Q6FF25</accession>
<evidence type="ECO:0000313" key="1">
    <source>
        <dbReference type="EMBL" id="CAG67333.1"/>
    </source>
</evidence>
<dbReference type="AlphaFoldDB" id="Q6FF25"/>
<organism evidence="1 2">
    <name type="scientific">Acinetobacter baylyi (strain ATCC 33305 / BD413 / ADP1)</name>
    <dbReference type="NCBI Taxonomy" id="62977"/>
    <lineage>
        <taxon>Bacteria</taxon>
        <taxon>Pseudomonadati</taxon>
        <taxon>Pseudomonadota</taxon>
        <taxon>Gammaproteobacteria</taxon>
        <taxon>Moraxellales</taxon>
        <taxon>Moraxellaceae</taxon>
        <taxon>Acinetobacter</taxon>
    </lineage>
</organism>
<name>Q6FF25_ACIAD</name>
<dbReference type="KEGG" id="aci:ACIAD0386"/>
<dbReference type="EMBL" id="CR543861">
    <property type="protein sequence ID" value="CAG67333.1"/>
    <property type="molecule type" value="Genomic_DNA"/>
</dbReference>
<gene>
    <name evidence="1" type="ordered locus">ACIAD0386</name>
</gene>
<protein>
    <submittedName>
        <fullName evidence="1">Uncharacterized protein</fullName>
    </submittedName>
</protein>
<dbReference type="Proteomes" id="UP000000430">
    <property type="component" value="Chromosome"/>
</dbReference>
<reference evidence="1 2" key="1">
    <citation type="journal article" date="2004" name="Nucleic Acids Res.">
        <title>Unique features revealed by the genome sequence of Acinetobacter sp. ADP1, a versatile and naturally transformation competent bacterium.</title>
        <authorList>
            <person name="Barbe V."/>
            <person name="Vallenet D."/>
            <person name="Fonknechten N."/>
            <person name="Kreimeyer A."/>
            <person name="Oztas S."/>
            <person name="Labarre L."/>
            <person name="Cruveiller S."/>
            <person name="Robert C."/>
            <person name="Duprat S."/>
            <person name="Wincker P."/>
            <person name="Ornston L.N."/>
            <person name="Weissenbach J."/>
            <person name="Marliere P."/>
            <person name="Cohen G.N."/>
            <person name="Medigue C."/>
        </authorList>
    </citation>
    <scope>NUCLEOTIDE SEQUENCE [LARGE SCALE GENOMIC DNA]</scope>
    <source>
        <strain evidence="2">ATCC 33305 / BD413 / ADP1</strain>
    </source>
</reference>
<proteinExistence type="predicted"/>
<evidence type="ECO:0000313" key="2">
    <source>
        <dbReference type="Proteomes" id="UP000000430"/>
    </source>
</evidence>
<dbReference type="HOGENOM" id="CLU_2968720_0_0_6"/>
<sequence length="58" mass="6724">MIILNKKVRTWNFLDLANLIHIEKDRMIAGVWISVCMTFPIIVTAQEEFNICTVVDCI</sequence>